<gene>
    <name evidence="2" type="ORF">BPAG_LOCUS13097</name>
</gene>
<sequence length="284" mass="32616">MDYSITLLDENSADYTDYTMSDWQKNCVRVTRNGKQIIIGSSMRRYINYPVRLLHSIIDDDNTIFLTNFVKLSQEVGVHLMKTDSSFRKEDFIWESDQNRTRRTQCHKLIVLPTEPYPLRRFGDTHHKAGRIFLERVSGAELAELSTHKLMLYRLSHTGPKHPVSHTSNSIIEKSFGIPVIDQCKLVRVLTNKDIRRHCKSYYSWCYSVMIDSIFTGTDESTSVIIMHKDKDSKLKLVLQGVKGSVPFKGPVSRVIHQLIGGLQDAMGYTGNRNIEEMKKSTGL</sequence>
<dbReference type="SMART" id="SM01240">
    <property type="entry name" value="IMPDH"/>
    <property type="match status" value="1"/>
</dbReference>
<feature type="domain" description="IMP dehydrogenase/GMP reductase" evidence="1">
    <location>
        <begin position="234"/>
        <end position="281"/>
    </location>
</feature>
<dbReference type="Gene3D" id="3.20.20.70">
    <property type="entry name" value="Aldolase class I"/>
    <property type="match status" value="1"/>
</dbReference>
<dbReference type="WBParaSite" id="BPAG_0001316901-mRNA-1">
    <property type="protein sequence ID" value="BPAG_0001316901-mRNA-1"/>
    <property type="gene ID" value="BPAG_0001316901"/>
</dbReference>
<proteinExistence type="predicted"/>
<dbReference type="InterPro" id="IPR001093">
    <property type="entry name" value="IMP_DH_GMPRt"/>
</dbReference>
<evidence type="ECO:0000313" key="2">
    <source>
        <dbReference type="EMBL" id="VDN94283.1"/>
    </source>
</evidence>
<accession>A0A0N4TW68</accession>
<protein>
    <submittedName>
        <fullName evidence="4">IMPDH domain-containing protein</fullName>
    </submittedName>
</protein>
<dbReference type="InterPro" id="IPR013785">
    <property type="entry name" value="Aldolase_TIM"/>
</dbReference>
<dbReference type="Proteomes" id="UP000278627">
    <property type="component" value="Unassembled WGS sequence"/>
</dbReference>
<dbReference type="AlphaFoldDB" id="A0A0N4TW68"/>
<keyword evidence="3" id="KW-1185">Reference proteome</keyword>
<dbReference type="GO" id="GO:0003824">
    <property type="term" value="F:catalytic activity"/>
    <property type="evidence" value="ECO:0007669"/>
    <property type="project" value="InterPro"/>
</dbReference>
<reference evidence="4" key="1">
    <citation type="submission" date="2017-02" db="UniProtKB">
        <authorList>
            <consortium name="WormBaseParasite"/>
        </authorList>
    </citation>
    <scope>IDENTIFICATION</scope>
</reference>
<evidence type="ECO:0000313" key="3">
    <source>
        <dbReference type="Proteomes" id="UP000278627"/>
    </source>
</evidence>
<organism evidence="4">
    <name type="scientific">Brugia pahangi</name>
    <name type="common">Filarial nematode worm</name>
    <dbReference type="NCBI Taxonomy" id="6280"/>
    <lineage>
        <taxon>Eukaryota</taxon>
        <taxon>Metazoa</taxon>
        <taxon>Ecdysozoa</taxon>
        <taxon>Nematoda</taxon>
        <taxon>Chromadorea</taxon>
        <taxon>Rhabditida</taxon>
        <taxon>Spirurina</taxon>
        <taxon>Spiruromorpha</taxon>
        <taxon>Filarioidea</taxon>
        <taxon>Onchocercidae</taxon>
        <taxon>Brugia</taxon>
    </lineage>
</organism>
<dbReference type="EMBL" id="UZAD01013353">
    <property type="protein sequence ID" value="VDN94283.1"/>
    <property type="molecule type" value="Genomic_DNA"/>
</dbReference>
<dbReference type="Pfam" id="PF00478">
    <property type="entry name" value="IMPDH"/>
    <property type="match status" value="1"/>
</dbReference>
<dbReference type="SUPFAM" id="SSF51412">
    <property type="entry name" value="Inosine monophosphate dehydrogenase (IMPDH)"/>
    <property type="match status" value="1"/>
</dbReference>
<name>A0A0N4TW68_BRUPA</name>
<reference evidence="2 3" key="2">
    <citation type="submission" date="2018-11" db="EMBL/GenBank/DDBJ databases">
        <authorList>
            <consortium name="Pathogen Informatics"/>
        </authorList>
    </citation>
    <scope>NUCLEOTIDE SEQUENCE [LARGE SCALE GENOMIC DNA]</scope>
</reference>
<evidence type="ECO:0000259" key="1">
    <source>
        <dbReference type="Pfam" id="PF00478"/>
    </source>
</evidence>
<evidence type="ECO:0000313" key="4">
    <source>
        <dbReference type="WBParaSite" id="BPAG_0001316901-mRNA-1"/>
    </source>
</evidence>